<keyword evidence="1" id="KW-0732">Signal</keyword>
<gene>
    <name evidence="3" type="ORF">BOX15_Mlig030832g1</name>
    <name evidence="2" type="ORF">BOX15_Mlig030832g2</name>
</gene>
<organism evidence="3 4">
    <name type="scientific">Macrostomum lignano</name>
    <dbReference type="NCBI Taxonomy" id="282301"/>
    <lineage>
        <taxon>Eukaryota</taxon>
        <taxon>Metazoa</taxon>
        <taxon>Spiralia</taxon>
        <taxon>Lophotrochozoa</taxon>
        <taxon>Platyhelminthes</taxon>
        <taxon>Rhabditophora</taxon>
        <taxon>Macrostomorpha</taxon>
        <taxon>Macrostomida</taxon>
        <taxon>Macrostomidae</taxon>
        <taxon>Macrostomum</taxon>
    </lineage>
</organism>
<dbReference type="EMBL" id="NIVC01000010">
    <property type="protein sequence ID" value="PAA94382.1"/>
    <property type="molecule type" value="Genomic_DNA"/>
</dbReference>
<keyword evidence="4" id="KW-1185">Reference proteome</keyword>
<feature type="signal peptide" evidence="1">
    <location>
        <begin position="1"/>
        <end position="24"/>
    </location>
</feature>
<comment type="caution">
    <text evidence="3">The sequence shown here is derived from an EMBL/GenBank/DDBJ whole genome shotgun (WGS) entry which is preliminary data.</text>
</comment>
<accession>A0A267HA06</accession>
<evidence type="ECO:0000313" key="2">
    <source>
        <dbReference type="EMBL" id="PAA66308.1"/>
    </source>
</evidence>
<sequence length="155" mass="16355">MQQFYFIKLTVIIGLLLAPELGHGFIGTLGGRDRGACERDGGLCYTEDACCTDYSCQKASHAASGRCTPTKARLLEDSDYEAKQGGGGGIGGSSSDACSGNSDCPPGQCCGMEFYGPRALAYRRVCKPASADSDCPTGSGVEQNLFNQYYSGLFR</sequence>
<protein>
    <submittedName>
        <fullName evidence="3">Uncharacterized protein</fullName>
    </submittedName>
</protein>
<evidence type="ECO:0000313" key="3">
    <source>
        <dbReference type="EMBL" id="PAA94382.1"/>
    </source>
</evidence>
<dbReference type="EMBL" id="NIVC01001569">
    <property type="protein sequence ID" value="PAA66308.1"/>
    <property type="molecule type" value="Genomic_DNA"/>
</dbReference>
<evidence type="ECO:0000313" key="4">
    <source>
        <dbReference type="Proteomes" id="UP000215902"/>
    </source>
</evidence>
<evidence type="ECO:0000256" key="1">
    <source>
        <dbReference type="SAM" id="SignalP"/>
    </source>
</evidence>
<name>A0A267HA06_9PLAT</name>
<proteinExistence type="predicted"/>
<dbReference type="AlphaFoldDB" id="A0A267HA06"/>
<dbReference type="Proteomes" id="UP000215902">
    <property type="component" value="Unassembled WGS sequence"/>
</dbReference>
<reference evidence="3 4" key="1">
    <citation type="submission" date="2017-06" db="EMBL/GenBank/DDBJ databases">
        <title>A platform for efficient transgenesis in Macrostomum lignano, a flatworm model organism for stem cell research.</title>
        <authorList>
            <person name="Berezikov E."/>
        </authorList>
    </citation>
    <scope>NUCLEOTIDE SEQUENCE [LARGE SCALE GENOMIC DNA]</scope>
    <source>
        <strain evidence="3">DV1</strain>
        <tissue evidence="3">Whole organism</tissue>
    </source>
</reference>
<feature type="chain" id="PRO_5011916253" evidence="1">
    <location>
        <begin position="25"/>
        <end position="155"/>
    </location>
</feature>